<proteinExistence type="predicted"/>
<accession>A0AAU8TXM5</accession>
<dbReference type="EMBL" id="CP011117">
    <property type="protein sequence ID" value="AKA82857.1"/>
    <property type="molecule type" value="Genomic_DNA"/>
</dbReference>
<reference evidence="2 3" key="1">
    <citation type="journal article" date="2015" name="Genome Announc.">
        <title>Complete Genome Sequence of Biocontrol Strain Pseudomonas fluorescens LBUM223.</title>
        <authorList>
            <person name="Roquigny R."/>
            <person name="Arseneault T."/>
            <person name="Gadkar V.J."/>
            <person name="Novinscak A."/>
            <person name="Joly D.L."/>
            <person name="Filion M."/>
        </authorList>
    </citation>
    <scope>NUCLEOTIDE SEQUENCE [LARGE SCALE GENOMIC DNA]</scope>
    <source>
        <strain evidence="2 3">LBUM223</strain>
    </source>
</reference>
<dbReference type="Proteomes" id="UP000033099">
    <property type="component" value="Chromosome"/>
</dbReference>
<feature type="signal peptide" evidence="1">
    <location>
        <begin position="1"/>
        <end position="22"/>
    </location>
</feature>
<dbReference type="RefSeq" id="WP_046069703.1">
    <property type="nucleotide sequence ID" value="NZ_CP011117.2"/>
</dbReference>
<protein>
    <submittedName>
        <fullName evidence="2">Uncharacterized protein</fullName>
    </submittedName>
</protein>
<evidence type="ECO:0000256" key="1">
    <source>
        <dbReference type="SAM" id="SignalP"/>
    </source>
</evidence>
<feature type="chain" id="PRO_5043784384" evidence="1">
    <location>
        <begin position="23"/>
        <end position="1076"/>
    </location>
</feature>
<evidence type="ECO:0000313" key="2">
    <source>
        <dbReference type="EMBL" id="AKA82857.1"/>
    </source>
</evidence>
<organism evidence="2 3">
    <name type="scientific">Pseudomonas synxantha</name>
    <dbReference type="NCBI Taxonomy" id="47883"/>
    <lineage>
        <taxon>Bacteria</taxon>
        <taxon>Pseudomonadati</taxon>
        <taxon>Pseudomonadota</taxon>
        <taxon>Gammaproteobacteria</taxon>
        <taxon>Pseudomonadales</taxon>
        <taxon>Pseudomonadaceae</taxon>
        <taxon>Pseudomonas</taxon>
    </lineage>
</organism>
<sequence>MNISQLTTPLLAPALTSILAPAADPILASHDKAATEQPNVGPRVDYPEGAAGFTAVSSTAADAEVARSYAKTLAAGVDKTLGRPPLVDVPQQSTLGRWRSQLNSAFQSPGFLAWAKQQNINTGYLKVNPSRGEISGYVGSSIKTFSLTDDSGWSDISRTLLSISKVFAPEPGQEFVYPFYGRDGQVPLNLVAQFYGEPTPSTSAQVTTRVRQLIGNPSFELPDRYVPARSDEALSIHQQALGDDADRHALITALRSQAGDASVRVDLEAVRVPIDPRSSLFASEQRSEMTVAQMLTLQGNRVPVNAKEAGETAQALSFDLAHRAPGVESGGVKQWDIKLGRTLLRKRQGLVDEWKRQQLIQVSDTQAGPGAGSLLSLLFNALPQTTQKMIGDNPAWVMDQLIRSPKALALGDDIQTLLKSIKTPTSAIESVNAALVHELDPSADKSRFNVAGYDLYHKDNVGLPPDVIVKRFVAYLETKVGVVLAPLVARLLLAAVAPEFLVKNIPFGIVFGSAAWMNFCISVMRIELQVPGATANMTYNQVMDYGAVPSVSFEGESELLAAMHDSILAWGFANRMTGNSSKFTVATDELERIRKASIKQQTEILWAHEVLKTLPITREALALEEIKRVFPDIDPTLKVLQDREVRHTPLSLLDIYMSGPIKVDKWKSLDEKNFPYSKIKSRIGELKPDINKVFSEAFLEFRKTHESAWAIQFKYLFSLLPIADREKISQSDVSFFEVSRPFLNGFPSVLDVLTTKVFWPREPTDQELKELKGTQGLMMKVVGSEGEVSAYSVLPFEGRIVKEHTVPGSQAGFNDSSYFSDAGKGYVPGSLHVYNPFGTLNEDRDPPDLAGEMPGSYFSKKTNALAQAAGRFAGQVYEDLKLKAAGVTEVEKGRAIDENLKGFFLSLVPFYDGVQDAIKGDVKGAVFNIGFDILGFALPAANAGRKASKAGKGMLTILKRGVFAGVGASVGYTDTVDIAKNLNKGAQAGYRDIKYLAGKGDEVLSRLRGHYKSYDVSKVYKEGDIVKGFFKSADDNLWRPTVAILKNGAWYAYNVITKTPFGVQAAQFGVISALES</sequence>
<gene>
    <name evidence="2" type="ORF">VO64_2311</name>
</gene>
<dbReference type="AlphaFoldDB" id="A0AAU8TXM5"/>
<evidence type="ECO:0000313" key="3">
    <source>
        <dbReference type="Proteomes" id="UP000033099"/>
    </source>
</evidence>
<name>A0AAU8TXM5_9PSED</name>
<dbReference type="KEGG" id="pfb:VO64_2311"/>
<keyword evidence="1" id="KW-0732">Signal</keyword>